<evidence type="ECO:0000313" key="2">
    <source>
        <dbReference type="EMBL" id="KAJ1684564.1"/>
    </source>
</evidence>
<dbReference type="AlphaFoldDB" id="A0A9P9Z911"/>
<name>A0A9P9Z911_9POAL</name>
<dbReference type="PANTHER" id="PTHR37981">
    <property type="entry name" value="LIPASE 2"/>
    <property type="match status" value="1"/>
</dbReference>
<reference evidence="2" key="1">
    <citation type="journal article" date="2022" name="Cell">
        <title>Repeat-based holocentromeres influence genome architecture and karyotype evolution.</title>
        <authorList>
            <person name="Hofstatter P.G."/>
            <person name="Thangavel G."/>
            <person name="Lux T."/>
            <person name="Neumann P."/>
            <person name="Vondrak T."/>
            <person name="Novak P."/>
            <person name="Zhang M."/>
            <person name="Costa L."/>
            <person name="Castellani M."/>
            <person name="Scott A."/>
            <person name="Toegelov H."/>
            <person name="Fuchs J."/>
            <person name="Mata-Sucre Y."/>
            <person name="Dias Y."/>
            <person name="Vanzela A.L.L."/>
            <person name="Huettel B."/>
            <person name="Almeida C.C.S."/>
            <person name="Simkova H."/>
            <person name="Souza G."/>
            <person name="Pedrosa-Harand A."/>
            <person name="Macas J."/>
            <person name="Mayer K.F.X."/>
            <person name="Houben A."/>
            <person name="Marques A."/>
        </authorList>
    </citation>
    <scope>NUCLEOTIDE SEQUENCE</scope>
    <source>
        <strain evidence="2">RhyBre1mFocal</strain>
    </source>
</reference>
<keyword evidence="3" id="KW-1185">Reference proteome</keyword>
<accession>A0A9P9Z911</accession>
<evidence type="ECO:0000259" key="1">
    <source>
        <dbReference type="Pfam" id="PF13472"/>
    </source>
</evidence>
<organism evidence="2 3">
    <name type="scientific">Rhynchospora breviuscula</name>
    <dbReference type="NCBI Taxonomy" id="2022672"/>
    <lineage>
        <taxon>Eukaryota</taxon>
        <taxon>Viridiplantae</taxon>
        <taxon>Streptophyta</taxon>
        <taxon>Embryophyta</taxon>
        <taxon>Tracheophyta</taxon>
        <taxon>Spermatophyta</taxon>
        <taxon>Magnoliopsida</taxon>
        <taxon>Liliopsida</taxon>
        <taxon>Poales</taxon>
        <taxon>Cyperaceae</taxon>
        <taxon>Cyperoideae</taxon>
        <taxon>Rhynchosporeae</taxon>
        <taxon>Rhynchospora</taxon>
    </lineage>
</organism>
<dbReference type="SUPFAM" id="SSF52266">
    <property type="entry name" value="SGNH hydrolase"/>
    <property type="match status" value="1"/>
</dbReference>
<dbReference type="GO" id="GO:0004806">
    <property type="term" value="F:triacylglycerol lipase activity"/>
    <property type="evidence" value="ECO:0007669"/>
    <property type="project" value="TreeGrafter"/>
</dbReference>
<dbReference type="Pfam" id="PF13472">
    <property type="entry name" value="Lipase_GDSL_2"/>
    <property type="match status" value="1"/>
</dbReference>
<dbReference type="OrthoDB" id="21678at2759"/>
<proteinExistence type="predicted"/>
<dbReference type="InterPro" id="IPR036514">
    <property type="entry name" value="SGNH_hydro_sf"/>
</dbReference>
<evidence type="ECO:0000313" key="3">
    <source>
        <dbReference type="Proteomes" id="UP001151287"/>
    </source>
</evidence>
<feature type="domain" description="SGNH hydrolase-type esterase" evidence="1">
    <location>
        <begin position="6"/>
        <end position="222"/>
    </location>
</feature>
<dbReference type="GO" id="GO:0019433">
    <property type="term" value="P:triglyceride catabolic process"/>
    <property type="evidence" value="ECO:0007669"/>
    <property type="project" value="TreeGrafter"/>
</dbReference>
<dbReference type="EMBL" id="JAMQYH010000029">
    <property type="protein sequence ID" value="KAJ1684564.1"/>
    <property type="molecule type" value="Genomic_DNA"/>
</dbReference>
<dbReference type="InterPro" id="IPR037460">
    <property type="entry name" value="SEST-like"/>
</dbReference>
<comment type="caution">
    <text evidence="2">The sequence shown here is derived from an EMBL/GenBank/DDBJ whole genome shotgun (WGS) entry which is preliminary data.</text>
</comment>
<dbReference type="InterPro" id="IPR013830">
    <property type="entry name" value="SGNH_hydro"/>
</dbReference>
<dbReference type="CDD" id="cd01823">
    <property type="entry name" value="SEST_like"/>
    <property type="match status" value="1"/>
</dbReference>
<dbReference type="Gene3D" id="3.40.50.1110">
    <property type="entry name" value="SGNH hydrolase"/>
    <property type="match status" value="1"/>
</dbReference>
<gene>
    <name evidence="2" type="ORF">LUZ63_020319</name>
</gene>
<dbReference type="Proteomes" id="UP001151287">
    <property type="component" value="Unassembled WGS sequence"/>
</dbReference>
<sequence length="320" mass="34368">MTAYVALGDSYAAGVGGGDRVDTCWRADRGYPVQVARATRTPTAYAACIGATVDDVRAVQLDALDEATRWVTLTVGGNDVGFTPVLVAAAEPAWLNDSRDDIERALRTLREDLPGSLRGLYAEVRDRAPDATVVVTGYPRLFSSEDCQLATFFTGTEIAMLNDAAVELSGVVRTEAEAAGFGFVDVLDAFVGHAICADEEWVHGVSLPLAQSFHPRPAGHDAYSRAVLAGLRLEAAEEGDPPVVTRVPSRGSAPVFRLPRLRSARSREEAARWGLDADRMADLARTVEPMTPSTPAQEQEAADELHAMHRAVLERRGIPS</sequence>
<dbReference type="PANTHER" id="PTHR37981:SF1">
    <property type="entry name" value="SGNH HYDROLASE-TYPE ESTERASE DOMAIN-CONTAINING PROTEIN"/>
    <property type="match status" value="1"/>
</dbReference>
<protein>
    <recommendedName>
        <fullName evidence="1">SGNH hydrolase-type esterase domain-containing protein</fullName>
    </recommendedName>
</protein>